<reference evidence="1 2" key="1">
    <citation type="submission" date="2011-10" db="EMBL/GenBank/DDBJ databases">
        <title>The Genome Sequence of Fusobacterium sp. 4_1_13.</title>
        <authorList>
            <consortium name="The Broad Institute Genome Sequencing Platform"/>
            <person name="Earl A."/>
            <person name="Ward D."/>
            <person name="Feldgarden M."/>
            <person name="Gevers D."/>
            <person name="Strauss J."/>
            <person name="Ambrose C."/>
            <person name="Allen-Vercoe E."/>
            <person name="Young S.K."/>
            <person name="Zeng Q."/>
            <person name="Gargeya S."/>
            <person name="Fitzgerald M."/>
            <person name="Haas B."/>
            <person name="Abouelleil A."/>
            <person name="Alvarado L."/>
            <person name="Arachchi H.M."/>
            <person name="Berlin A."/>
            <person name="Brown A."/>
            <person name="Chapman S.B."/>
            <person name="Chen Z."/>
            <person name="Dunbar C."/>
            <person name="Freedman E."/>
            <person name="Gearin G."/>
            <person name="Goldberg J."/>
            <person name="Griggs A."/>
            <person name="Gujja S."/>
            <person name="Heiman D."/>
            <person name="Howarth C."/>
            <person name="Larson L."/>
            <person name="Lui A."/>
            <person name="MacDonald P.J."/>
            <person name="Montmayeur A."/>
            <person name="Murphy C."/>
            <person name="Neiman D."/>
            <person name="Pearson M."/>
            <person name="Priest M."/>
            <person name="Roberts A."/>
            <person name="Saif S."/>
            <person name="Shea T."/>
            <person name="Shenoy N."/>
            <person name="Sisk P."/>
            <person name="Stolte C."/>
            <person name="Sykes S."/>
            <person name="Wortman J."/>
            <person name="Nusbaum C."/>
            <person name="Birren B."/>
        </authorList>
    </citation>
    <scope>NUCLEOTIDE SEQUENCE [LARGE SCALE GENOMIC DNA]</scope>
    <source>
        <strain evidence="1 2">4_1_13</strain>
    </source>
</reference>
<evidence type="ECO:0000313" key="1">
    <source>
        <dbReference type="EMBL" id="EEO39969.1"/>
    </source>
</evidence>
<dbReference type="AlphaFoldDB" id="A0A0M1VTG3"/>
<protein>
    <recommendedName>
        <fullName evidence="3">Phage tail protein</fullName>
    </recommendedName>
</protein>
<organism evidence="1 2">
    <name type="scientific">Fusobacterium vincentii 4_1_13</name>
    <dbReference type="NCBI Taxonomy" id="469606"/>
    <lineage>
        <taxon>Bacteria</taxon>
        <taxon>Fusobacteriati</taxon>
        <taxon>Fusobacteriota</taxon>
        <taxon>Fusobacteriia</taxon>
        <taxon>Fusobacteriales</taxon>
        <taxon>Fusobacteriaceae</taxon>
        <taxon>Fusobacterium</taxon>
    </lineage>
</organism>
<dbReference type="RefSeq" id="WP_005899055.1">
    <property type="nucleotide sequence ID" value="NZ_KQ235737.1"/>
</dbReference>
<evidence type="ECO:0008006" key="3">
    <source>
        <dbReference type="Google" id="ProtNLM"/>
    </source>
</evidence>
<sequence>MIIGSLGNFIFMASSLYTKTFNSFSRSSSVRWIEHKIIGEKPKLQFDGIDLKQIELSIHLNRFFKVDIPKEKEKLEKYMEEGKVLRLIIGGEKIGNYVITSLNEEHKAFNAIGKVTKMDIKVSLKEYN</sequence>
<dbReference type="Proteomes" id="UP000004925">
    <property type="component" value="Unassembled WGS sequence"/>
</dbReference>
<gene>
    <name evidence="1" type="ORF">FSCG_00682</name>
</gene>
<dbReference type="HOGENOM" id="CLU_126007_0_0_0"/>
<dbReference type="SMR" id="A0A0M1VTG3"/>
<dbReference type="InterPro" id="IPR009734">
    <property type="entry name" value="Myoviridae_GpU"/>
</dbReference>
<dbReference type="eggNOG" id="COG3499">
    <property type="taxonomic scope" value="Bacteria"/>
</dbReference>
<accession>A0A0M1VTG3</accession>
<dbReference type="Pfam" id="PF06995">
    <property type="entry name" value="Phage_P2_GpU"/>
    <property type="match status" value="1"/>
</dbReference>
<dbReference type="EMBL" id="ACDE02000019">
    <property type="protein sequence ID" value="EEO39969.1"/>
    <property type="molecule type" value="Genomic_DNA"/>
</dbReference>
<proteinExistence type="predicted"/>
<evidence type="ECO:0000313" key="2">
    <source>
        <dbReference type="Proteomes" id="UP000004925"/>
    </source>
</evidence>
<comment type="caution">
    <text evidence="1">The sequence shown here is derived from an EMBL/GenBank/DDBJ whole genome shotgun (WGS) entry which is preliminary data.</text>
</comment>
<name>A0A0M1VTG3_FUSVC</name>